<dbReference type="Ensembl" id="ENSBJAT00000010159.1">
    <property type="protein sequence ID" value="ENSBJAP00000009877.1"/>
    <property type="gene ID" value="ENSBJAG00000006762.1"/>
</dbReference>
<protein>
    <submittedName>
        <fullName evidence="1">Uncharacterized protein</fullName>
    </submittedName>
</protein>
<proteinExistence type="predicted"/>
<dbReference type="AlphaFoldDB" id="A0A8C0B0B3"/>
<sequence>HGCPRVGPGHPLSVRCPRLELEVSAPLAPFGWPQVTPCPCNVPSYIWSYQHPWVVLGGPRSPHAHAMSPATSGAISTHGWSWVAPGGSGWPWVAPCPCDVPICT</sequence>
<organism evidence="1 2">
    <name type="scientific">Buteo japonicus</name>
    <dbReference type="NCBI Taxonomy" id="224669"/>
    <lineage>
        <taxon>Eukaryota</taxon>
        <taxon>Metazoa</taxon>
        <taxon>Chordata</taxon>
        <taxon>Craniata</taxon>
        <taxon>Vertebrata</taxon>
        <taxon>Euteleostomi</taxon>
        <taxon>Archelosauria</taxon>
        <taxon>Archosauria</taxon>
        <taxon>Dinosauria</taxon>
        <taxon>Saurischia</taxon>
        <taxon>Theropoda</taxon>
        <taxon>Coelurosauria</taxon>
        <taxon>Aves</taxon>
        <taxon>Neognathae</taxon>
        <taxon>Neoaves</taxon>
        <taxon>Telluraves</taxon>
        <taxon>Accipitrimorphae</taxon>
        <taxon>Accipitriformes</taxon>
        <taxon>Accipitridae</taxon>
        <taxon>Accipitrinae</taxon>
        <taxon>Buteo</taxon>
    </lineage>
</organism>
<reference evidence="1" key="1">
    <citation type="submission" date="2025-08" db="UniProtKB">
        <authorList>
            <consortium name="Ensembl"/>
        </authorList>
    </citation>
    <scope>IDENTIFICATION</scope>
</reference>
<reference evidence="1" key="2">
    <citation type="submission" date="2025-09" db="UniProtKB">
        <authorList>
            <consortium name="Ensembl"/>
        </authorList>
    </citation>
    <scope>IDENTIFICATION</scope>
</reference>
<evidence type="ECO:0000313" key="2">
    <source>
        <dbReference type="Proteomes" id="UP000694555"/>
    </source>
</evidence>
<name>A0A8C0B0B3_9AVES</name>
<keyword evidence="2" id="KW-1185">Reference proteome</keyword>
<evidence type="ECO:0000313" key="1">
    <source>
        <dbReference type="Ensembl" id="ENSBJAP00000009877.1"/>
    </source>
</evidence>
<accession>A0A8C0B0B3</accession>
<dbReference type="Proteomes" id="UP000694555">
    <property type="component" value="Unplaced"/>
</dbReference>